<evidence type="ECO:0008006" key="3">
    <source>
        <dbReference type="Google" id="ProtNLM"/>
    </source>
</evidence>
<reference evidence="1 2" key="1">
    <citation type="journal article" date="2013" name="Genome Announc.">
        <title>Complete Genome Sequence of Mycobacterium massiliense Clinical Strain Asan 50594, Belonging to the Type II Genotype.</title>
        <authorList>
            <person name="Kim B.J."/>
            <person name="Kim B.R."/>
            <person name="Hong S.H."/>
            <person name="Seok S.H."/>
            <person name="Kook Y.H."/>
            <person name="Kim B.J."/>
        </authorList>
    </citation>
    <scope>NUCLEOTIDE SEQUENCE [LARGE SCALE GENOMIC DNA]</scope>
    <source>
        <strain evidence="1 2">50594</strain>
    </source>
</reference>
<dbReference type="KEGG" id="mabb:MASS_2p0036"/>
<proteinExistence type="predicted"/>
<name>A0AB33AJ26_9MYCO</name>
<evidence type="ECO:0000313" key="1">
    <source>
        <dbReference type="EMBL" id="AGM31747.1"/>
    </source>
</evidence>
<organism evidence="1 2">
    <name type="scientific">Mycobacteroides abscessus subsp. bolletii 50594</name>
    <dbReference type="NCBI Taxonomy" id="1303024"/>
    <lineage>
        <taxon>Bacteria</taxon>
        <taxon>Bacillati</taxon>
        <taxon>Actinomycetota</taxon>
        <taxon>Actinomycetes</taxon>
        <taxon>Mycobacteriales</taxon>
        <taxon>Mycobacteriaceae</taxon>
        <taxon>Mycobacteroides</taxon>
        <taxon>Mycobacteroides abscessus</taxon>
    </lineage>
</organism>
<dbReference type="InterPro" id="IPR016136">
    <property type="entry name" value="DNA_helicase_N/primase_C"/>
</dbReference>
<dbReference type="Proteomes" id="UP000013961">
    <property type="component" value="Plasmid 2"/>
</dbReference>
<gene>
    <name evidence="1" type="ORF">MASS_2p0036</name>
</gene>
<dbReference type="Gene3D" id="1.10.860.10">
    <property type="entry name" value="DNAb Helicase, Chain A"/>
    <property type="match status" value="1"/>
</dbReference>
<accession>A0AB33AJ26</accession>
<keyword evidence="1" id="KW-0614">Plasmid</keyword>
<evidence type="ECO:0000313" key="2">
    <source>
        <dbReference type="Proteomes" id="UP000013961"/>
    </source>
</evidence>
<sequence length="214" mass="23958">MSTTLATATTQDSTDLGPLFVWDAEDRLIGELLHMSAGEVRAIAAVVHPTDIYRPTPRWAYELITHLAAEGHNPDPRDIVIAARTHIPGEHRYPDAIDTTRGRHSEYPVSPADLADSRPHVYTNLCRYLIDVYTSGTSPLAVITYAREVLDLSFRRTNKFWHERGAQMSEAMADRQDIAALHIAMRQDLRDIWNRCEAAEAMTTLAGEPEGARP</sequence>
<dbReference type="AlphaFoldDB" id="A0AB33AJ26"/>
<geneLocation type="plasmid" evidence="1 2">
    <name>2</name>
</geneLocation>
<protein>
    <recommendedName>
        <fullName evidence="3">DnaB-like helicase N terminal domain protein</fullName>
    </recommendedName>
</protein>
<dbReference type="EMBL" id="CP004376">
    <property type="protein sequence ID" value="AGM31747.1"/>
    <property type="molecule type" value="Genomic_DNA"/>
</dbReference>
<dbReference type="RefSeq" id="WP_016341451.1">
    <property type="nucleotide sequence ID" value="NC_021279.1"/>
</dbReference>